<dbReference type="InterPro" id="IPR036523">
    <property type="entry name" value="SurE-like_sf"/>
</dbReference>
<dbReference type="EMBL" id="JBBPEH010000012">
    <property type="protein sequence ID" value="KAK7531681.1"/>
    <property type="molecule type" value="Genomic_DNA"/>
</dbReference>
<organism evidence="6 7">
    <name type="scientific">Phyllosticta citribraziliensis</name>
    <dbReference type="NCBI Taxonomy" id="989973"/>
    <lineage>
        <taxon>Eukaryota</taxon>
        <taxon>Fungi</taxon>
        <taxon>Dikarya</taxon>
        <taxon>Ascomycota</taxon>
        <taxon>Pezizomycotina</taxon>
        <taxon>Dothideomycetes</taxon>
        <taxon>Dothideomycetes incertae sedis</taxon>
        <taxon>Botryosphaeriales</taxon>
        <taxon>Phyllostictaceae</taxon>
        <taxon>Phyllosticta</taxon>
    </lineage>
</organism>
<feature type="chain" id="PRO_5045122249" evidence="4">
    <location>
        <begin position="21"/>
        <end position="380"/>
    </location>
</feature>
<gene>
    <name evidence="6" type="ORF">J3D65DRAFT_122173</name>
</gene>
<comment type="similarity">
    <text evidence="1">Belongs to the SurE nucleotidase family.</text>
</comment>
<dbReference type="SUPFAM" id="SSF64167">
    <property type="entry name" value="SurE-like"/>
    <property type="match status" value="1"/>
</dbReference>
<dbReference type="Proteomes" id="UP001360953">
    <property type="component" value="Unassembled WGS sequence"/>
</dbReference>
<dbReference type="Pfam" id="PF01975">
    <property type="entry name" value="SurE"/>
    <property type="match status" value="1"/>
</dbReference>
<dbReference type="InterPro" id="IPR002828">
    <property type="entry name" value="SurE-like_Pase/nucleotidase"/>
</dbReference>
<evidence type="ECO:0000313" key="7">
    <source>
        <dbReference type="Proteomes" id="UP001360953"/>
    </source>
</evidence>
<accession>A0ABR1L8X5</accession>
<keyword evidence="7" id="KW-1185">Reference proteome</keyword>
<dbReference type="PANTHER" id="PTHR30457:SF0">
    <property type="entry name" value="PHOSPHATASE, PUTATIVE (AFU_ORTHOLOGUE AFUA_4G01070)-RELATED"/>
    <property type="match status" value="1"/>
</dbReference>
<evidence type="ECO:0000313" key="6">
    <source>
        <dbReference type="EMBL" id="KAK7531681.1"/>
    </source>
</evidence>
<comment type="caution">
    <text evidence="6">The sequence shown here is derived from an EMBL/GenBank/DDBJ whole genome shotgun (WGS) entry which is preliminary data.</text>
</comment>
<evidence type="ECO:0000256" key="2">
    <source>
        <dbReference type="ARBA" id="ARBA00022723"/>
    </source>
</evidence>
<keyword evidence="4" id="KW-0732">Signal</keyword>
<name>A0ABR1L8X5_9PEZI</name>
<reference evidence="6 7" key="1">
    <citation type="submission" date="2024-04" db="EMBL/GenBank/DDBJ databases">
        <title>Phyllosticta paracitricarpa is synonymous to the EU quarantine fungus P. citricarpa based on phylogenomic analyses.</title>
        <authorList>
            <consortium name="Lawrence Berkeley National Laboratory"/>
            <person name="Van ingen-buijs V.A."/>
            <person name="Van westerhoven A.C."/>
            <person name="Haridas S."/>
            <person name="Skiadas P."/>
            <person name="Martin F."/>
            <person name="Groenewald J.Z."/>
            <person name="Crous P.W."/>
            <person name="Seidl M.F."/>
        </authorList>
    </citation>
    <scope>NUCLEOTIDE SEQUENCE [LARGE SCALE GENOMIC DNA]</scope>
    <source>
        <strain evidence="6 7">CPC 17464</strain>
    </source>
</reference>
<keyword evidence="2" id="KW-0479">Metal-binding</keyword>
<dbReference type="GeneID" id="92026743"/>
<evidence type="ECO:0000259" key="5">
    <source>
        <dbReference type="Pfam" id="PF01975"/>
    </source>
</evidence>
<feature type="signal peptide" evidence="4">
    <location>
        <begin position="1"/>
        <end position="20"/>
    </location>
</feature>
<keyword evidence="3" id="KW-0378">Hydrolase</keyword>
<evidence type="ECO:0000256" key="4">
    <source>
        <dbReference type="SAM" id="SignalP"/>
    </source>
</evidence>
<proteinExistence type="inferred from homology"/>
<sequence length="380" mass="42530">MQFLGLLFCVLWALANNVAAKNKPPRTFFDAFGRTVDLELLDPKNQEQQYAAEEPWNVSFVDTHRRANLLLTNDDGWAEKQFRVFYDELKRFGHNVIVSAPTRDKSKKGDKWQLGKNVGKGCQYDSCGHSSKGNIGVDKKDHSLHWVEGSAYASMVDGVNGTWPQHATNQSHPQLDMVLVGPNRGHNYGYKNSKSGTTGAAVLANRIFKLPSIAFAGWNKKRSAWNSPTTTEQLAYAELAVNLTNRILANGHPFLPEGTVLNVNFPKYRHRGQCSHGNFNFVLSRANYRVPLLTPEQDDINICGRSVLPTECAVVSRKYKNMCYVSVTPMWSWTKLTAGPREQAAVLAQLEGFLSCLPSQGGLKNWGTNLGCLLRVWDLW</sequence>
<dbReference type="Gene3D" id="3.40.1210.10">
    <property type="entry name" value="Survival protein SurE-like phosphatase/nucleotidase"/>
    <property type="match status" value="1"/>
</dbReference>
<protein>
    <submittedName>
        <fullName evidence="6">Survival protein sure-like phosphatase/nucleotidase</fullName>
    </submittedName>
</protein>
<feature type="domain" description="Survival protein SurE-like phosphatase/nucleotidase" evidence="5">
    <location>
        <begin position="70"/>
        <end position="269"/>
    </location>
</feature>
<dbReference type="RefSeq" id="XP_066651505.1">
    <property type="nucleotide sequence ID" value="XM_066793837.1"/>
</dbReference>
<evidence type="ECO:0000256" key="1">
    <source>
        <dbReference type="ARBA" id="ARBA00011062"/>
    </source>
</evidence>
<dbReference type="InterPro" id="IPR030048">
    <property type="entry name" value="SurE"/>
</dbReference>
<dbReference type="PANTHER" id="PTHR30457">
    <property type="entry name" value="5'-NUCLEOTIDASE SURE"/>
    <property type="match status" value="1"/>
</dbReference>
<evidence type="ECO:0000256" key="3">
    <source>
        <dbReference type="ARBA" id="ARBA00022801"/>
    </source>
</evidence>